<proteinExistence type="predicted"/>
<accession>A0AAE1RVI3</accession>
<dbReference type="AlphaFoldDB" id="A0AAE1RVI3"/>
<dbReference type="Proteomes" id="UP001291623">
    <property type="component" value="Unassembled WGS sequence"/>
</dbReference>
<dbReference type="Pfam" id="PF00564">
    <property type="entry name" value="PB1"/>
    <property type="match status" value="1"/>
</dbReference>
<keyword evidence="3" id="KW-1185">Reference proteome</keyword>
<dbReference type="SUPFAM" id="SSF54277">
    <property type="entry name" value="CAD &amp; PB1 domains"/>
    <property type="match status" value="1"/>
</dbReference>
<evidence type="ECO:0000313" key="3">
    <source>
        <dbReference type="Proteomes" id="UP001291623"/>
    </source>
</evidence>
<organism evidence="2 3">
    <name type="scientific">Anisodus tanguticus</name>
    <dbReference type="NCBI Taxonomy" id="243964"/>
    <lineage>
        <taxon>Eukaryota</taxon>
        <taxon>Viridiplantae</taxon>
        <taxon>Streptophyta</taxon>
        <taxon>Embryophyta</taxon>
        <taxon>Tracheophyta</taxon>
        <taxon>Spermatophyta</taxon>
        <taxon>Magnoliopsida</taxon>
        <taxon>eudicotyledons</taxon>
        <taxon>Gunneridae</taxon>
        <taxon>Pentapetalae</taxon>
        <taxon>asterids</taxon>
        <taxon>lamiids</taxon>
        <taxon>Solanales</taxon>
        <taxon>Solanaceae</taxon>
        <taxon>Solanoideae</taxon>
        <taxon>Hyoscyameae</taxon>
        <taxon>Anisodus</taxon>
    </lineage>
</organism>
<name>A0AAE1RVI3_9SOLA</name>
<dbReference type="InterPro" id="IPR053198">
    <property type="entry name" value="Gynoecium_Dev_Regulator"/>
</dbReference>
<dbReference type="PANTHER" id="PTHR31066">
    <property type="entry name" value="OS05G0427100 PROTEIN-RELATED"/>
    <property type="match status" value="1"/>
</dbReference>
<dbReference type="CDD" id="cd06410">
    <property type="entry name" value="PB1_UP2"/>
    <property type="match status" value="1"/>
</dbReference>
<dbReference type="SMART" id="SM00666">
    <property type="entry name" value="PB1"/>
    <property type="match status" value="1"/>
</dbReference>
<dbReference type="Gene3D" id="3.10.20.90">
    <property type="entry name" value="Phosphatidylinositol 3-kinase Catalytic Subunit, Chain A, domain 1"/>
    <property type="match status" value="1"/>
</dbReference>
<reference evidence="2" key="1">
    <citation type="submission" date="2023-12" db="EMBL/GenBank/DDBJ databases">
        <title>Genome assembly of Anisodus tanguticus.</title>
        <authorList>
            <person name="Wang Y.-J."/>
        </authorList>
    </citation>
    <scope>NUCLEOTIDE SEQUENCE</scope>
    <source>
        <strain evidence="2">KB-2021</strain>
        <tissue evidence="2">Leaf</tissue>
    </source>
</reference>
<evidence type="ECO:0000259" key="1">
    <source>
        <dbReference type="SMART" id="SM00666"/>
    </source>
</evidence>
<sequence length="176" mass="19996">MCSYGCHIIPRPHDKSLCYNGGDTRIVVVDRQSSLSDLHARLSHTLLNGNNFTLKYQLLNEDLDSLVSVTMYEDLEHMIEEYDRTMLASTNLKSPRLRLFLFIDKIETAASMGSLVDDDVKSGIWFNADFLSRGLSDSAAVDNLLELYNIPQNDSFADLEPQNAIRKMHSKCLIHR</sequence>
<comment type="caution">
    <text evidence="2">The sequence shown here is derived from an EMBL/GenBank/DDBJ whole genome shotgun (WGS) entry which is preliminary data.</text>
</comment>
<dbReference type="PANTHER" id="PTHR31066:SF68">
    <property type="entry name" value="SERINE_THREONINE-PROTEIN KINASE YAKA-RELATED"/>
    <property type="match status" value="1"/>
</dbReference>
<protein>
    <recommendedName>
        <fullName evidence="1">PB1 domain-containing protein</fullName>
    </recommendedName>
</protein>
<gene>
    <name evidence="2" type="ORF">RND71_021643</name>
</gene>
<feature type="domain" description="PB1" evidence="1">
    <location>
        <begin position="12"/>
        <end position="102"/>
    </location>
</feature>
<dbReference type="InterPro" id="IPR000270">
    <property type="entry name" value="PB1_dom"/>
</dbReference>
<dbReference type="EMBL" id="JAVYJV010000011">
    <property type="protein sequence ID" value="KAK4359414.1"/>
    <property type="molecule type" value="Genomic_DNA"/>
</dbReference>
<evidence type="ECO:0000313" key="2">
    <source>
        <dbReference type="EMBL" id="KAK4359414.1"/>
    </source>
</evidence>